<organism evidence="2 3">
    <name type="scientific">Dendrothele bispora (strain CBS 962.96)</name>
    <dbReference type="NCBI Taxonomy" id="1314807"/>
    <lineage>
        <taxon>Eukaryota</taxon>
        <taxon>Fungi</taxon>
        <taxon>Dikarya</taxon>
        <taxon>Basidiomycota</taxon>
        <taxon>Agaricomycotina</taxon>
        <taxon>Agaricomycetes</taxon>
        <taxon>Agaricomycetidae</taxon>
        <taxon>Agaricales</taxon>
        <taxon>Agaricales incertae sedis</taxon>
        <taxon>Dendrothele</taxon>
    </lineage>
</organism>
<evidence type="ECO:0000256" key="1">
    <source>
        <dbReference type="SAM" id="MobiDB-lite"/>
    </source>
</evidence>
<gene>
    <name evidence="2" type="ORF">K435DRAFT_874424</name>
</gene>
<dbReference type="OrthoDB" id="3129769at2759"/>
<sequence length="334" mass="36733">MSIPPSPPLRLALNLSNSPSASTSPASSPVVSTYGLPAVSSSPTDDNYKRERYLAGVDFLTIAPALLEELKKSSEPVPKKLDAAGATSCRRRPYSLSDTTFLSACSAAPEYRDQSSFPGDMNEFLTSPFDTPYDDFNTSPADDSPFSPDLNTSIMNDISSMDMYTDMHEHPLFDDLAASLYSFPYNLDEISKPAEPTKESAQRAASTSDPQSMLDAADFYTFSPQTPMLDLVNPSSLYPSPRVPTSRSFSPAPGRTLLPDLSFPSMLPHKLVTMQLLRQPLARRCLPSFPGSVLVCRHSAASEFLSFFIHYLRAFNKIQLERCQCVLAFLRPLI</sequence>
<proteinExistence type="predicted"/>
<dbReference type="InterPro" id="IPR013785">
    <property type="entry name" value="Aldolase_TIM"/>
</dbReference>
<dbReference type="Gene3D" id="3.20.20.70">
    <property type="entry name" value="Aldolase class I"/>
    <property type="match status" value="1"/>
</dbReference>
<dbReference type="AlphaFoldDB" id="A0A4S8KXT9"/>
<reference evidence="2 3" key="1">
    <citation type="journal article" date="2019" name="Nat. Ecol. Evol.">
        <title>Megaphylogeny resolves global patterns of mushroom evolution.</title>
        <authorList>
            <person name="Varga T."/>
            <person name="Krizsan K."/>
            <person name="Foldi C."/>
            <person name="Dima B."/>
            <person name="Sanchez-Garcia M."/>
            <person name="Sanchez-Ramirez S."/>
            <person name="Szollosi G.J."/>
            <person name="Szarkandi J.G."/>
            <person name="Papp V."/>
            <person name="Albert L."/>
            <person name="Andreopoulos W."/>
            <person name="Angelini C."/>
            <person name="Antonin V."/>
            <person name="Barry K.W."/>
            <person name="Bougher N.L."/>
            <person name="Buchanan P."/>
            <person name="Buyck B."/>
            <person name="Bense V."/>
            <person name="Catcheside P."/>
            <person name="Chovatia M."/>
            <person name="Cooper J."/>
            <person name="Damon W."/>
            <person name="Desjardin D."/>
            <person name="Finy P."/>
            <person name="Geml J."/>
            <person name="Haridas S."/>
            <person name="Hughes K."/>
            <person name="Justo A."/>
            <person name="Karasinski D."/>
            <person name="Kautmanova I."/>
            <person name="Kiss B."/>
            <person name="Kocsube S."/>
            <person name="Kotiranta H."/>
            <person name="LaButti K.M."/>
            <person name="Lechner B.E."/>
            <person name="Liimatainen K."/>
            <person name="Lipzen A."/>
            <person name="Lukacs Z."/>
            <person name="Mihaltcheva S."/>
            <person name="Morgado L.N."/>
            <person name="Niskanen T."/>
            <person name="Noordeloos M.E."/>
            <person name="Ohm R.A."/>
            <person name="Ortiz-Santana B."/>
            <person name="Ovrebo C."/>
            <person name="Racz N."/>
            <person name="Riley R."/>
            <person name="Savchenko A."/>
            <person name="Shiryaev A."/>
            <person name="Soop K."/>
            <person name="Spirin V."/>
            <person name="Szebenyi C."/>
            <person name="Tomsovsky M."/>
            <person name="Tulloss R.E."/>
            <person name="Uehling J."/>
            <person name="Grigoriev I.V."/>
            <person name="Vagvolgyi C."/>
            <person name="Papp T."/>
            <person name="Martin F.M."/>
            <person name="Miettinen O."/>
            <person name="Hibbett D.S."/>
            <person name="Nagy L.G."/>
        </authorList>
    </citation>
    <scope>NUCLEOTIDE SEQUENCE [LARGE SCALE GENOMIC DNA]</scope>
    <source>
        <strain evidence="2 3">CBS 962.96</strain>
    </source>
</reference>
<accession>A0A4S8KXT9</accession>
<name>A0A4S8KXT9_DENBC</name>
<dbReference type="EMBL" id="ML179909">
    <property type="protein sequence ID" value="THU80388.1"/>
    <property type="molecule type" value="Genomic_DNA"/>
</dbReference>
<dbReference type="Proteomes" id="UP000297245">
    <property type="component" value="Unassembled WGS sequence"/>
</dbReference>
<evidence type="ECO:0000313" key="3">
    <source>
        <dbReference type="Proteomes" id="UP000297245"/>
    </source>
</evidence>
<feature type="compositionally biased region" description="Low complexity" evidence="1">
    <location>
        <begin position="9"/>
        <end position="33"/>
    </location>
</feature>
<evidence type="ECO:0000313" key="2">
    <source>
        <dbReference type="EMBL" id="THU80388.1"/>
    </source>
</evidence>
<keyword evidence="3" id="KW-1185">Reference proteome</keyword>
<protein>
    <submittedName>
        <fullName evidence="2">Uncharacterized protein</fullName>
    </submittedName>
</protein>
<feature type="region of interest" description="Disordered" evidence="1">
    <location>
        <begin position="1"/>
        <end position="46"/>
    </location>
</feature>